<organism evidence="2 3">
    <name type="scientific">Escallonia rubra</name>
    <dbReference type="NCBI Taxonomy" id="112253"/>
    <lineage>
        <taxon>Eukaryota</taxon>
        <taxon>Viridiplantae</taxon>
        <taxon>Streptophyta</taxon>
        <taxon>Embryophyta</taxon>
        <taxon>Tracheophyta</taxon>
        <taxon>Spermatophyta</taxon>
        <taxon>Magnoliopsida</taxon>
        <taxon>eudicotyledons</taxon>
        <taxon>Gunneridae</taxon>
        <taxon>Pentapetalae</taxon>
        <taxon>asterids</taxon>
        <taxon>campanulids</taxon>
        <taxon>Escalloniales</taxon>
        <taxon>Escalloniaceae</taxon>
        <taxon>Escallonia</taxon>
    </lineage>
</organism>
<sequence length="74" mass="8601">MLHLFFAVAFAAVPLTLYVPPVRSLNLFIATMEDLFRESRVPWKSHGFTRYCSVYGTRQTLVGKRFAQFEEERG</sequence>
<evidence type="ECO:0000256" key="1">
    <source>
        <dbReference type="SAM" id="SignalP"/>
    </source>
</evidence>
<gene>
    <name evidence="2" type="ORF">RJ640_015778</name>
</gene>
<protein>
    <submittedName>
        <fullName evidence="2">Uncharacterized protein</fullName>
    </submittedName>
</protein>
<evidence type="ECO:0000313" key="3">
    <source>
        <dbReference type="Proteomes" id="UP001187471"/>
    </source>
</evidence>
<dbReference type="PANTHER" id="PTHR36616:SF4">
    <property type="entry name" value="OS03G0174800 PROTEIN"/>
    <property type="match status" value="1"/>
</dbReference>
<keyword evidence="3" id="KW-1185">Reference proteome</keyword>
<accession>A0AA88RRN4</accession>
<evidence type="ECO:0000313" key="2">
    <source>
        <dbReference type="EMBL" id="KAK2994819.1"/>
    </source>
</evidence>
<proteinExistence type="predicted"/>
<dbReference type="EMBL" id="JAVXUO010000169">
    <property type="protein sequence ID" value="KAK2994819.1"/>
    <property type="molecule type" value="Genomic_DNA"/>
</dbReference>
<keyword evidence="1" id="KW-0732">Signal</keyword>
<comment type="caution">
    <text evidence="2">The sequence shown here is derived from an EMBL/GenBank/DDBJ whole genome shotgun (WGS) entry which is preliminary data.</text>
</comment>
<dbReference type="PANTHER" id="PTHR36616">
    <property type="entry name" value="BNAC07G32700D PROTEIN"/>
    <property type="match status" value="1"/>
</dbReference>
<name>A0AA88RRN4_9ASTE</name>
<feature type="signal peptide" evidence="1">
    <location>
        <begin position="1"/>
        <end position="24"/>
    </location>
</feature>
<feature type="chain" id="PRO_5041737621" evidence="1">
    <location>
        <begin position="25"/>
        <end position="74"/>
    </location>
</feature>
<reference evidence="2" key="1">
    <citation type="submission" date="2022-12" db="EMBL/GenBank/DDBJ databases">
        <title>Draft genome assemblies for two species of Escallonia (Escalloniales).</title>
        <authorList>
            <person name="Chanderbali A."/>
            <person name="Dervinis C."/>
            <person name="Anghel I."/>
            <person name="Soltis D."/>
            <person name="Soltis P."/>
            <person name="Zapata F."/>
        </authorList>
    </citation>
    <scope>NUCLEOTIDE SEQUENCE</scope>
    <source>
        <strain evidence="2">UCBG92.1500</strain>
        <tissue evidence="2">Leaf</tissue>
    </source>
</reference>
<dbReference type="Proteomes" id="UP001187471">
    <property type="component" value="Unassembled WGS sequence"/>
</dbReference>
<dbReference type="AlphaFoldDB" id="A0AA88RRN4"/>